<dbReference type="PANTHER" id="PTHR11360">
    <property type="entry name" value="MONOCARBOXYLATE TRANSPORTER"/>
    <property type="match status" value="1"/>
</dbReference>
<keyword evidence="4" id="KW-0812">Transmembrane</keyword>
<dbReference type="Proteomes" id="UP000002058">
    <property type="component" value="Unassembled WGS sequence"/>
</dbReference>
<dbReference type="CDD" id="cd17352">
    <property type="entry name" value="MFS_MCT_SLC16"/>
    <property type="match status" value="1"/>
</dbReference>
<dbReference type="GO" id="GO:0016020">
    <property type="term" value="C:membrane"/>
    <property type="evidence" value="ECO:0007669"/>
    <property type="project" value="UniProtKB-SubCell"/>
</dbReference>
<evidence type="ECO:0000313" key="7">
    <source>
        <dbReference type="Proteomes" id="UP000002058"/>
    </source>
</evidence>
<dbReference type="Pfam" id="PF07690">
    <property type="entry name" value="MFS_1"/>
    <property type="match status" value="1"/>
</dbReference>
<evidence type="ECO:0000256" key="4">
    <source>
        <dbReference type="SAM" id="Phobius"/>
    </source>
</evidence>
<evidence type="ECO:0000259" key="5">
    <source>
        <dbReference type="PROSITE" id="PS50850"/>
    </source>
</evidence>
<dbReference type="InterPro" id="IPR050327">
    <property type="entry name" value="Proton-linked_MCT"/>
</dbReference>
<feature type="domain" description="Major facilitator superfamily (MFS) profile" evidence="5">
    <location>
        <begin position="98"/>
        <end position="502"/>
    </location>
</feature>
<comment type="similarity">
    <text evidence="2">Belongs to the major facilitator superfamily. Monocarboxylate porter (TC 2.A.1.13) family.</text>
</comment>
<feature type="compositionally biased region" description="Low complexity" evidence="3">
    <location>
        <begin position="11"/>
        <end position="25"/>
    </location>
</feature>
<reference evidence="7" key="1">
    <citation type="journal article" date="2009" name="Genome Res.">
        <title>Comparative genomic analyses of the human fungal pathogens Coccidioides and their relatives.</title>
        <authorList>
            <person name="Sharpton T.J."/>
            <person name="Stajich J.E."/>
            <person name="Rounsley S.D."/>
            <person name="Gardner M.J."/>
            <person name="Wortman J.R."/>
            <person name="Jordar V.S."/>
            <person name="Maiti R."/>
            <person name="Kodira C.D."/>
            <person name="Neafsey D.E."/>
            <person name="Zeng Q."/>
            <person name="Hung C.-Y."/>
            <person name="McMahan C."/>
            <person name="Muszewska A."/>
            <person name="Grynberg M."/>
            <person name="Mandel M.A."/>
            <person name="Kellner E.M."/>
            <person name="Barker B.M."/>
            <person name="Galgiani J.N."/>
            <person name="Orbach M.J."/>
            <person name="Kirkland T.N."/>
            <person name="Cole G.T."/>
            <person name="Henn M.R."/>
            <person name="Birren B.W."/>
            <person name="Taylor J.W."/>
        </authorList>
    </citation>
    <scope>NUCLEOTIDE SEQUENCE [LARGE SCALE GENOMIC DNA]</scope>
    <source>
        <strain evidence="7">UAMH 1704</strain>
    </source>
</reference>
<evidence type="ECO:0000256" key="3">
    <source>
        <dbReference type="SAM" id="MobiDB-lite"/>
    </source>
</evidence>
<gene>
    <name evidence="6" type="ORF">UREG_06398</name>
</gene>
<dbReference type="SUPFAM" id="SSF103473">
    <property type="entry name" value="MFS general substrate transporter"/>
    <property type="match status" value="1"/>
</dbReference>
<dbReference type="GeneID" id="8442827"/>
<feature type="transmembrane region" description="Helical" evidence="4">
    <location>
        <begin position="257"/>
        <end position="279"/>
    </location>
</feature>
<feature type="transmembrane region" description="Helical" evidence="4">
    <location>
        <begin position="192"/>
        <end position="213"/>
    </location>
</feature>
<evidence type="ECO:0000313" key="6">
    <source>
        <dbReference type="EMBL" id="EEP81533.1"/>
    </source>
</evidence>
<dbReference type="FunCoup" id="C4JXM5">
    <property type="interactions" value="143"/>
</dbReference>
<accession>C4JXM5</accession>
<keyword evidence="4" id="KW-0472">Membrane</keyword>
<dbReference type="VEuPathDB" id="FungiDB:UREG_06398"/>
<comment type="subcellular location">
    <subcellularLocation>
        <location evidence="1">Membrane</location>
        <topology evidence="1">Multi-pass membrane protein</topology>
    </subcellularLocation>
</comment>
<dbReference type="GO" id="GO:0022857">
    <property type="term" value="F:transmembrane transporter activity"/>
    <property type="evidence" value="ECO:0007669"/>
    <property type="project" value="InterPro"/>
</dbReference>
<feature type="region of interest" description="Disordered" evidence="3">
    <location>
        <begin position="1"/>
        <end position="90"/>
    </location>
</feature>
<dbReference type="eggNOG" id="KOG2504">
    <property type="taxonomic scope" value="Eukaryota"/>
</dbReference>
<dbReference type="EMBL" id="CH476618">
    <property type="protein sequence ID" value="EEP81533.1"/>
    <property type="molecule type" value="Genomic_DNA"/>
</dbReference>
<evidence type="ECO:0000256" key="1">
    <source>
        <dbReference type="ARBA" id="ARBA00004141"/>
    </source>
</evidence>
<dbReference type="AlphaFoldDB" id="C4JXM5"/>
<dbReference type="HOGENOM" id="CLU_001265_1_0_1"/>
<dbReference type="OrthoDB" id="410267at2759"/>
<feature type="transmembrane region" description="Helical" evidence="4">
    <location>
        <begin position="402"/>
        <end position="426"/>
    </location>
</feature>
<feature type="transmembrane region" description="Helical" evidence="4">
    <location>
        <begin position="139"/>
        <end position="161"/>
    </location>
</feature>
<dbReference type="RefSeq" id="XP_002583431.1">
    <property type="nucleotide sequence ID" value="XM_002583385.1"/>
</dbReference>
<feature type="transmembrane region" description="Helical" evidence="4">
    <location>
        <begin position="96"/>
        <end position="119"/>
    </location>
</feature>
<feature type="compositionally biased region" description="Basic and acidic residues" evidence="3">
    <location>
        <begin position="38"/>
        <end position="60"/>
    </location>
</feature>
<keyword evidence="4" id="KW-1133">Transmembrane helix</keyword>
<feature type="transmembrane region" description="Helical" evidence="4">
    <location>
        <begin position="367"/>
        <end position="390"/>
    </location>
</feature>
<organism evidence="6 7">
    <name type="scientific">Uncinocarpus reesii (strain UAMH 1704)</name>
    <dbReference type="NCBI Taxonomy" id="336963"/>
    <lineage>
        <taxon>Eukaryota</taxon>
        <taxon>Fungi</taxon>
        <taxon>Dikarya</taxon>
        <taxon>Ascomycota</taxon>
        <taxon>Pezizomycotina</taxon>
        <taxon>Eurotiomycetes</taxon>
        <taxon>Eurotiomycetidae</taxon>
        <taxon>Onygenales</taxon>
        <taxon>Onygenaceae</taxon>
        <taxon>Uncinocarpus</taxon>
    </lineage>
</organism>
<feature type="transmembrane region" description="Helical" evidence="4">
    <location>
        <begin position="168"/>
        <end position="186"/>
    </location>
</feature>
<dbReference type="OMA" id="FCCAVAV"/>
<dbReference type="PANTHER" id="PTHR11360:SF177">
    <property type="entry name" value="RIBOFLAVIN TRANSPORTER MCH5"/>
    <property type="match status" value="1"/>
</dbReference>
<feature type="transmembrane region" description="Helical" evidence="4">
    <location>
        <begin position="300"/>
        <end position="324"/>
    </location>
</feature>
<evidence type="ECO:0000256" key="2">
    <source>
        <dbReference type="ARBA" id="ARBA00006727"/>
    </source>
</evidence>
<feature type="transmembrane region" description="Helical" evidence="4">
    <location>
        <begin position="225"/>
        <end position="245"/>
    </location>
</feature>
<feature type="transmembrane region" description="Helical" evidence="4">
    <location>
        <begin position="438"/>
        <end position="456"/>
    </location>
</feature>
<keyword evidence="7" id="KW-1185">Reference proteome</keyword>
<dbReference type="KEGG" id="ure:UREG_06398"/>
<dbReference type="InterPro" id="IPR011701">
    <property type="entry name" value="MFS"/>
</dbReference>
<proteinExistence type="inferred from homology"/>
<dbReference type="InterPro" id="IPR036259">
    <property type="entry name" value="MFS_trans_sf"/>
</dbReference>
<protein>
    <recommendedName>
        <fullName evidence="5">Major facilitator superfamily (MFS) profile domain-containing protein</fullName>
    </recommendedName>
</protein>
<sequence>MEPPAGFPIRSEPSQPVASVSVSSQTRYDAPIQGKVDTTAEEHLNAPPREDFGPSAEEKFGAPAEIQTNMDGSNKGGGGEAQSGQPSEVSYPEGGLSAWLVVIGSCFGTAVALGMMNTVGTFHSYIGEHQLKEYDEGTVGWIFSVFIFLGFFGGIQVGPVFDARGPKMLMLAGSICMCTSMMLLGLCTEYWHFMLCFGVLGGIGASLIFTPALSAVSHFFLEKRGTATGIAAAGGSLGGVIFPLALQKLFPTVGFAWATRIIGFVNIFCCVVAVILVRSRLPPKPGQTVRPSLRIFRDPSYLLFTVGLYFMEWALFVPITYLTSFALSTGAMTPEFSYQLIAIMNAGSCIGRWAPGYIADKLGRFNSMIAALALCTAVTVTLWLPASILFSNDSSSAAIIKALSIVYALIFGFASGSNISLTPVCVGQLCDTSEYGRYYATCYTIVSFSTLTGIPIAGRLVQAAGGRYWGVVIWTGVCYIVSLGCFIWSRACCVGWKLGVKF</sequence>
<dbReference type="PROSITE" id="PS50850">
    <property type="entry name" value="MFS"/>
    <property type="match status" value="1"/>
</dbReference>
<dbReference type="InterPro" id="IPR020846">
    <property type="entry name" value="MFS_dom"/>
</dbReference>
<dbReference type="InParanoid" id="C4JXM5"/>
<dbReference type="Gene3D" id="1.20.1250.20">
    <property type="entry name" value="MFS general substrate transporter like domains"/>
    <property type="match status" value="1"/>
</dbReference>
<feature type="transmembrane region" description="Helical" evidence="4">
    <location>
        <begin position="468"/>
        <end position="488"/>
    </location>
</feature>
<name>C4JXM5_UNCRE</name>